<dbReference type="STRING" id="1230097.A0A423XNV7"/>
<dbReference type="Gene3D" id="1.20.1420.30">
    <property type="entry name" value="NCX, central ion-binding region"/>
    <property type="match status" value="2"/>
</dbReference>
<evidence type="ECO:0000256" key="1">
    <source>
        <dbReference type="ARBA" id="ARBA00004141"/>
    </source>
</evidence>
<feature type="transmembrane region" description="Helical" evidence="7">
    <location>
        <begin position="232"/>
        <end position="249"/>
    </location>
</feature>
<feature type="transmembrane region" description="Helical" evidence="7">
    <location>
        <begin position="201"/>
        <end position="220"/>
    </location>
</feature>
<protein>
    <recommendedName>
        <fullName evidence="8">Sodium/calcium exchanger membrane region domain-containing protein</fullName>
    </recommendedName>
</protein>
<dbReference type="Pfam" id="PF01699">
    <property type="entry name" value="Na_Ca_ex"/>
    <property type="match status" value="2"/>
</dbReference>
<evidence type="ECO:0000313" key="10">
    <source>
        <dbReference type="Proteomes" id="UP000285146"/>
    </source>
</evidence>
<feature type="transmembrane region" description="Helical" evidence="7">
    <location>
        <begin position="364"/>
        <end position="383"/>
    </location>
</feature>
<feature type="transmembrane region" description="Helical" evidence="7">
    <location>
        <begin position="168"/>
        <end position="189"/>
    </location>
</feature>
<dbReference type="GO" id="GO:0006874">
    <property type="term" value="P:intracellular calcium ion homeostasis"/>
    <property type="evidence" value="ECO:0007669"/>
    <property type="project" value="TreeGrafter"/>
</dbReference>
<comment type="similarity">
    <text evidence="2">Belongs to the Ca(2+):cation antiporter (CaCA) (TC 2.A.19) family.</text>
</comment>
<accession>A0A423XNV7</accession>
<keyword evidence="5 7" id="KW-1133">Transmembrane helix</keyword>
<evidence type="ECO:0000256" key="3">
    <source>
        <dbReference type="ARBA" id="ARBA00022448"/>
    </source>
</evidence>
<gene>
    <name evidence="9" type="ORF">VPNG_00343</name>
</gene>
<dbReference type="Proteomes" id="UP000285146">
    <property type="component" value="Unassembled WGS sequence"/>
</dbReference>
<evidence type="ECO:0000256" key="5">
    <source>
        <dbReference type="ARBA" id="ARBA00022989"/>
    </source>
</evidence>
<dbReference type="InterPro" id="IPR004837">
    <property type="entry name" value="NaCa_Exmemb"/>
</dbReference>
<dbReference type="AlphaFoldDB" id="A0A423XNV7"/>
<name>A0A423XNV7_9PEZI</name>
<comment type="caution">
    <text evidence="9">The sequence shown here is derived from an EMBL/GenBank/DDBJ whole genome shotgun (WGS) entry which is preliminary data.</text>
</comment>
<feature type="transmembrane region" description="Helical" evidence="7">
    <location>
        <begin position="547"/>
        <end position="574"/>
    </location>
</feature>
<feature type="domain" description="Sodium/calcium exchanger membrane region" evidence="8">
    <location>
        <begin position="106"/>
        <end position="244"/>
    </location>
</feature>
<dbReference type="InterPro" id="IPR044880">
    <property type="entry name" value="NCX_ion-bd_dom_sf"/>
</dbReference>
<evidence type="ECO:0000313" key="9">
    <source>
        <dbReference type="EMBL" id="ROW18312.1"/>
    </source>
</evidence>
<comment type="subcellular location">
    <subcellularLocation>
        <location evidence="1">Membrane</location>
        <topology evidence="1">Multi-pass membrane protein</topology>
    </subcellularLocation>
</comment>
<evidence type="ECO:0000256" key="7">
    <source>
        <dbReference type="SAM" id="Phobius"/>
    </source>
</evidence>
<feature type="transmembrane region" description="Helical" evidence="7">
    <location>
        <begin position="505"/>
        <end position="527"/>
    </location>
</feature>
<keyword evidence="6 7" id="KW-0472">Membrane</keyword>
<feature type="transmembrane region" description="Helical" evidence="7">
    <location>
        <begin position="98"/>
        <end position="117"/>
    </location>
</feature>
<evidence type="ECO:0000256" key="4">
    <source>
        <dbReference type="ARBA" id="ARBA00022692"/>
    </source>
</evidence>
<dbReference type="FunCoup" id="A0A423XNV7">
    <property type="interactions" value="191"/>
</dbReference>
<feature type="transmembrane region" description="Helical" evidence="7">
    <location>
        <begin position="481"/>
        <end position="499"/>
    </location>
</feature>
<dbReference type="EMBL" id="LKEB01000001">
    <property type="protein sequence ID" value="ROW18312.1"/>
    <property type="molecule type" value="Genomic_DNA"/>
</dbReference>
<feature type="transmembrane region" description="Helical" evidence="7">
    <location>
        <begin position="16"/>
        <end position="33"/>
    </location>
</feature>
<evidence type="ECO:0000256" key="6">
    <source>
        <dbReference type="ARBA" id="ARBA00023136"/>
    </source>
</evidence>
<feature type="domain" description="Sodium/calcium exchanger membrane region" evidence="8">
    <location>
        <begin position="485"/>
        <end position="640"/>
    </location>
</feature>
<feature type="transmembrane region" description="Helical" evidence="7">
    <location>
        <begin position="594"/>
        <end position="620"/>
    </location>
</feature>
<dbReference type="OrthoDB" id="407410at2759"/>
<dbReference type="PANTHER" id="PTHR12266">
    <property type="entry name" value="NA+/CA2+ K+ INDEPENDENT EXCHANGER"/>
    <property type="match status" value="1"/>
</dbReference>
<reference evidence="9 10" key="1">
    <citation type="submission" date="2015-09" db="EMBL/GenBank/DDBJ databases">
        <title>Host preference determinants of Valsa canker pathogens revealed by comparative genomics.</title>
        <authorList>
            <person name="Yin Z."/>
            <person name="Huang L."/>
        </authorList>
    </citation>
    <scope>NUCLEOTIDE SEQUENCE [LARGE SCALE GENOMIC DNA]</scope>
    <source>
        <strain evidence="9 10">SXYLt</strain>
    </source>
</reference>
<dbReference type="PANTHER" id="PTHR12266:SF0">
    <property type="entry name" value="MITOCHONDRIAL SODIUM_CALCIUM EXCHANGER PROTEIN"/>
    <property type="match status" value="1"/>
</dbReference>
<keyword evidence="4 7" id="KW-0812">Transmembrane</keyword>
<keyword evidence="10" id="KW-1185">Reference proteome</keyword>
<dbReference type="InParanoid" id="A0A423XNV7"/>
<organism evidence="9 10">
    <name type="scientific">Cytospora leucostoma</name>
    <dbReference type="NCBI Taxonomy" id="1230097"/>
    <lineage>
        <taxon>Eukaryota</taxon>
        <taxon>Fungi</taxon>
        <taxon>Dikarya</taxon>
        <taxon>Ascomycota</taxon>
        <taxon>Pezizomycotina</taxon>
        <taxon>Sordariomycetes</taxon>
        <taxon>Sordariomycetidae</taxon>
        <taxon>Diaporthales</taxon>
        <taxon>Cytosporaceae</taxon>
        <taxon>Cytospora</taxon>
    </lineage>
</organism>
<proteinExistence type="inferred from homology"/>
<dbReference type="InterPro" id="IPR051359">
    <property type="entry name" value="CaCA_antiporter"/>
</dbReference>
<evidence type="ECO:0000259" key="8">
    <source>
        <dbReference type="Pfam" id="PF01699"/>
    </source>
</evidence>
<keyword evidence="3" id="KW-0813">Transport</keyword>
<feature type="transmembrane region" description="Helical" evidence="7">
    <location>
        <begin position="452"/>
        <end position="469"/>
    </location>
</feature>
<evidence type="ECO:0000256" key="2">
    <source>
        <dbReference type="ARBA" id="ARBA00008170"/>
    </source>
</evidence>
<sequence>MARIKNGRARFNSRPLYATVFLMTLLATYTLFLKEWNLDSTTQLERTIFARDGDDVCDDVHLAKDQCAFVRANCGEDEPGLFSYLTFYYCTFGKVKPLAFVLLTMWLGLLFSTIGIAASDFFSVNLSTIASVLGLPESLAGVTFLAFGNGSPDVFSTFAAMNSNSGGMAIGELIGAAGFITAVVAGSMALVREFKVSKQSFVRDIVFFIFAVSFTMVFLFDGKMDMWECASMIGFYIFYVFFVVGWHWLSSRSRKRRNREATSRGPLLGSSSPAVNGVGFFQDHVDDAEDGRVFQRRWSRDLPDISALEAGPDFDDDGSLLDDDDEDQERHIASEMTSSMRVNRLDLPDSPKLGWREKSIWDKAFSLFSLPTVFLLVITLPVVEAEADPDDTLSDDVIQPAHTLGNLGTLAPAVAIESSASVDAETEWQEYRRLFVIWAKYMDRPVEVLVEMILYSLLVSSIILAVLFLTTSPNNKPKYHFLFCFLGFIIAIAWISTIAEEVVGVLKAVGVILGMSEAILGLTIFAVGNSVGDLVADITVARLGYPVMALAACFGGPMLNILLGIGLGGTYMSMKGAKHHHKKHPDEPMHYKSYHIEVTGTLFISAITVLVTLITLLILVPTNKWMMTRKIGLTLITLWSSVVRDDNLKYIAGCICAS</sequence>
<dbReference type="GO" id="GO:0008324">
    <property type="term" value="F:monoatomic cation transmembrane transporter activity"/>
    <property type="evidence" value="ECO:0007669"/>
    <property type="project" value="TreeGrafter"/>
</dbReference>
<dbReference type="GO" id="GO:0016020">
    <property type="term" value="C:membrane"/>
    <property type="evidence" value="ECO:0007669"/>
    <property type="project" value="UniProtKB-SubCell"/>
</dbReference>
<feature type="transmembrane region" description="Helical" evidence="7">
    <location>
        <begin position="129"/>
        <end position="148"/>
    </location>
</feature>